<gene>
    <name evidence="3" type="ORF">C479_12469</name>
</gene>
<feature type="compositionally biased region" description="Acidic residues" evidence="1">
    <location>
        <begin position="97"/>
        <end position="110"/>
    </location>
</feature>
<feature type="domain" description="Halobacterial output" evidence="2">
    <location>
        <begin position="14"/>
        <end position="87"/>
    </location>
</feature>
<proteinExistence type="predicted"/>
<keyword evidence="4" id="KW-1185">Reference proteome</keyword>
<comment type="caution">
    <text evidence="3">The sequence shown here is derived from an EMBL/GenBank/DDBJ whole genome shotgun (WGS) entry which is preliminary data.</text>
</comment>
<protein>
    <recommendedName>
        <fullName evidence="2">Halobacterial output domain-containing protein</fullName>
    </recommendedName>
</protein>
<reference evidence="3 4" key="1">
    <citation type="journal article" date="2014" name="PLoS Genet.">
        <title>Phylogenetically driven sequencing of extremely halophilic archaea reveals strategies for static and dynamic osmo-response.</title>
        <authorList>
            <person name="Becker E.A."/>
            <person name="Seitzer P.M."/>
            <person name="Tritt A."/>
            <person name="Larsen D."/>
            <person name="Krusor M."/>
            <person name="Yao A.I."/>
            <person name="Wu D."/>
            <person name="Madern D."/>
            <person name="Eisen J.A."/>
            <person name="Darling A.E."/>
            <person name="Facciotti M.T."/>
        </authorList>
    </citation>
    <scope>NUCLEOTIDE SEQUENCE [LARGE SCALE GENOMIC DNA]</scope>
    <source>
        <strain evidence="3 4">JCM 14624</strain>
    </source>
</reference>
<dbReference type="Proteomes" id="UP000011560">
    <property type="component" value="Unassembled WGS sequence"/>
</dbReference>
<feature type="compositionally biased region" description="Basic and acidic residues" evidence="1">
    <location>
        <begin position="84"/>
        <end position="96"/>
    </location>
</feature>
<dbReference type="AlphaFoldDB" id="M0BDN7"/>
<dbReference type="OrthoDB" id="327217at2157"/>
<dbReference type="Pfam" id="PF18545">
    <property type="entry name" value="HalOD1"/>
    <property type="match status" value="1"/>
</dbReference>
<dbReference type="RefSeq" id="WP_007703068.1">
    <property type="nucleotide sequence ID" value="NZ_AOIQ01000019.1"/>
</dbReference>
<dbReference type="InterPro" id="IPR040624">
    <property type="entry name" value="HalOD1"/>
</dbReference>
<dbReference type="EMBL" id="AOIQ01000019">
    <property type="protein sequence ID" value="ELZ08940.1"/>
    <property type="molecule type" value="Genomic_DNA"/>
</dbReference>
<evidence type="ECO:0000256" key="1">
    <source>
        <dbReference type="SAM" id="MobiDB-lite"/>
    </source>
</evidence>
<sequence>MTTATTGATLESATRPTSLRVVDAVADEREVEPTALDPLYEAVDPDSLDALFPPVPQRSEGTSRSITFTFAGYQVTIEGTGRIDVTELDDRERVPDPDTDSVDETTDPTD</sequence>
<evidence type="ECO:0000313" key="4">
    <source>
        <dbReference type="Proteomes" id="UP000011560"/>
    </source>
</evidence>
<name>M0BDN7_9EURY</name>
<accession>M0BDN7</accession>
<evidence type="ECO:0000313" key="3">
    <source>
        <dbReference type="EMBL" id="ELZ08940.1"/>
    </source>
</evidence>
<organism evidence="3 4">
    <name type="scientific">Halovivax asiaticus JCM 14624</name>
    <dbReference type="NCBI Taxonomy" id="1227490"/>
    <lineage>
        <taxon>Archaea</taxon>
        <taxon>Methanobacteriati</taxon>
        <taxon>Methanobacteriota</taxon>
        <taxon>Stenosarchaea group</taxon>
        <taxon>Halobacteria</taxon>
        <taxon>Halobacteriales</taxon>
        <taxon>Natrialbaceae</taxon>
        <taxon>Halovivax</taxon>
    </lineage>
</organism>
<evidence type="ECO:0000259" key="2">
    <source>
        <dbReference type="Pfam" id="PF18545"/>
    </source>
</evidence>
<feature type="region of interest" description="Disordered" evidence="1">
    <location>
        <begin position="83"/>
        <end position="110"/>
    </location>
</feature>